<accession>A0ABW4YKC5</accession>
<keyword evidence="3" id="KW-1185">Reference proteome</keyword>
<sequence length="305" mass="34985">MEKRLTTTAMLFSVGFIFMIICAVAAFFYGMHIGAEKSNAKYASLLPPEEVAGEAHNYQQQDLVSFYHTVYSPYREFENEWLNATNKLVQGQSFDETAMFNGLAKLASKKAEEARSVNLSKTPLLGYAQTNYIRSLRTFHDAAEKAAKYAKNDAGEKLLQAIEQDKIYNESVQLAFTAQHYYFTAMEKWAVSLDSDLPQQYKAQKPLKLDKWKTLPLTIKNRLVAEILKEQKTIQPFLPQDLTSRIDDFITNGQADKMMLTTFEQIVQLLIDTKAVRAGDFINNKMKYDEKQLLPQLPYFYPDNM</sequence>
<dbReference type="EMBL" id="JBHUHO010000029">
    <property type="protein sequence ID" value="MFD2115994.1"/>
    <property type="molecule type" value="Genomic_DNA"/>
</dbReference>
<feature type="transmembrane region" description="Helical" evidence="1">
    <location>
        <begin position="9"/>
        <end position="31"/>
    </location>
</feature>
<comment type="caution">
    <text evidence="2">The sequence shown here is derived from an EMBL/GenBank/DDBJ whole genome shotgun (WGS) entry which is preliminary data.</text>
</comment>
<name>A0ABW4YKC5_9BACL</name>
<dbReference type="RefSeq" id="WP_377771723.1">
    <property type="nucleotide sequence ID" value="NZ_JBHUHO010000029.1"/>
</dbReference>
<evidence type="ECO:0000256" key="1">
    <source>
        <dbReference type="SAM" id="Phobius"/>
    </source>
</evidence>
<evidence type="ECO:0000313" key="2">
    <source>
        <dbReference type="EMBL" id="MFD2115994.1"/>
    </source>
</evidence>
<keyword evidence="1" id="KW-0812">Transmembrane</keyword>
<organism evidence="2 3">
    <name type="scientific">Paenibacillus yanchengensis</name>
    <dbReference type="NCBI Taxonomy" id="2035833"/>
    <lineage>
        <taxon>Bacteria</taxon>
        <taxon>Bacillati</taxon>
        <taxon>Bacillota</taxon>
        <taxon>Bacilli</taxon>
        <taxon>Bacillales</taxon>
        <taxon>Paenibacillaceae</taxon>
        <taxon>Paenibacillus</taxon>
    </lineage>
</organism>
<reference evidence="3" key="1">
    <citation type="journal article" date="2019" name="Int. J. Syst. Evol. Microbiol.">
        <title>The Global Catalogue of Microorganisms (GCM) 10K type strain sequencing project: providing services to taxonomists for standard genome sequencing and annotation.</title>
        <authorList>
            <consortium name="The Broad Institute Genomics Platform"/>
            <consortium name="The Broad Institute Genome Sequencing Center for Infectious Disease"/>
            <person name="Wu L."/>
            <person name="Ma J."/>
        </authorList>
    </citation>
    <scope>NUCLEOTIDE SEQUENCE [LARGE SCALE GENOMIC DNA]</scope>
    <source>
        <strain evidence="3">GH52</strain>
    </source>
</reference>
<gene>
    <name evidence="2" type="ORF">ACFSJH_09685</name>
</gene>
<proteinExistence type="predicted"/>
<protein>
    <submittedName>
        <fullName evidence="2">Uncharacterized protein</fullName>
    </submittedName>
</protein>
<keyword evidence="1" id="KW-1133">Transmembrane helix</keyword>
<evidence type="ECO:0000313" key="3">
    <source>
        <dbReference type="Proteomes" id="UP001597362"/>
    </source>
</evidence>
<dbReference type="Proteomes" id="UP001597362">
    <property type="component" value="Unassembled WGS sequence"/>
</dbReference>
<keyword evidence="1" id="KW-0472">Membrane</keyword>